<dbReference type="EMBL" id="JBBWWR010000005">
    <property type="protein sequence ID" value="KAK8966006.1"/>
    <property type="molecule type" value="Genomic_DNA"/>
</dbReference>
<evidence type="ECO:0000256" key="1">
    <source>
        <dbReference type="SAM" id="MobiDB-lite"/>
    </source>
</evidence>
<organism evidence="2 3">
    <name type="scientific">Platanthera guangdongensis</name>
    <dbReference type="NCBI Taxonomy" id="2320717"/>
    <lineage>
        <taxon>Eukaryota</taxon>
        <taxon>Viridiplantae</taxon>
        <taxon>Streptophyta</taxon>
        <taxon>Embryophyta</taxon>
        <taxon>Tracheophyta</taxon>
        <taxon>Spermatophyta</taxon>
        <taxon>Magnoliopsida</taxon>
        <taxon>Liliopsida</taxon>
        <taxon>Asparagales</taxon>
        <taxon>Orchidaceae</taxon>
        <taxon>Orchidoideae</taxon>
        <taxon>Orchideae</taxon>
        <taxon>Orchidinae</taxon>
        <taxon>Platanthera</taxon>
    </lineage>
</organism>
<dbReference type="PANTHER" id="PTHR35737">
    <property type="entry name" value="CRYPTIC LOCI REGULATOR"/>
    <property type="match status" value="1"/>
</dbReference>
<gene>
    <name evidence="2" type="ORF">KSP40_PGU019628</name>
</gene>
<reference evidence="2 3" key="1">
    <citation type="journal article" date="2022" name="Nat. Plants">
        <title>Genomes of leafy and leafless Platanthera orchids illuminate the evolution of mycoheterotrophy.</title>
        <authorList>
            <person name="Li M.H."/>
            <person name="Liu K.W."/>
            <person name="Li Z."/>
            <person name="Lu H.C."/>
            <person name="Ye Q.L."/>
            <person name="Zhang D."/>
            <person name="Wang J.Y."/>
            <person name="Li Y.F."/>
            <person name="Zhong Z.M."/>
            <person name="Liu X."/>
            <person name="Yu X."/>
            <person name="Liu D.K."/>
            <person name="Tu X.D."/>
            <person name="Liu B."/>
            <person name="Hao Y."/>
            <person name="Liao X.Y."/>
            <person name="Jiang Y.T."/>
            <person name="Sun W.H."/>
            <person name="Chen J."/>
            <person name="Chen Y.Q."/>
            <person name="Ai Y."/>
            <person name="Zhai J.W."/>
            <person name="Wu S.S."/>
            <person name="Zhou Z."/>
            <person name="Hsiao Y.Y."/>
            <person name="Wu W.L."/>
            <person name="Chen Y.Y."/>
            <person name="Lin Y.F."/>
            <person name="Hsu J.L."/>
            <person name="Li C.Y."/>
            <person name="Wang Z.W."/>
            <person name="Zhao X."/>
            <person name="Zhong W.Y."/>
            <person name="Ma X.K."/>
            <person name="Ma L."/>
            <person name="Huang J."/>
            <person name="Chen G.Z."/>
            <person name="Huang M.Z."/>
            <person name="Huang L."/>
            <person name="Peng D.H."/>
            <person name="Luo Y.B."/>
            <person name="Zou S.Q."/>
            <person name="Chen S.P."/>
            <person name="Lan S."/>
            <person name="Tsai W.C."/>
            <person name="Van de Peer Y."/>
            <person name="Liu Z.J."/>
        </authorList>
    </citation>
    <scope>NUCLEOTIDE SEQUENCE [LARGE SCALE GENOMIC DNA]</scope>
    <source>
        <strain evidence="2">Lor288</strain>
    </source>
</reference>
<keyword evidence="3" id="KW-1185">Reference proteome</keyword>
<accession>A0ABR2MRB0</accession>
<feature type="region of interest" description="Disordered" evidence="1">
    <location>
        <begin position="226"/>
        <end position="267"/>
    </location>
</feature>
<feature type="compositionally biased region" description="Pro residues" evidence="1">
    <location>
        <begin position="245"/>
        <end position="267"/>
    </location>
</feature>
<dbReference type="PANTHER" id="PTHR35737:SF1">
    <property type="entry name" value="CRYPTIC LOCI REGULATOR"/>
    <property type="match status" value="1"/>
</dbReference>
<sequence length="267" mass="29782">MSPAIAPLWDDDEWEVCNDDGFIYKRRRRPALPEGPSPTDIEAELQQQKRARKWRCLRAIRDKYQREIDQWEGFSASLTRLASPPTSTSDAAHHPWIRPRPPLCPYRRGVDQRQPHKTYGGNHRNHRVRQNYHTEPPRVPATGRRRAVVRPARAAAKAMGWSAADAQHSGCVVVHPMCTVAGPSGRLPSPPAAVRLVNAWPTIDREATRAAFRPVGWSCPVGRLGREFSRSTCRPPSDESHHRSTPPPLPVGSPTGHPPSLPPSGPP</sequence>
<evidence type="ECO:0000313" key="2">
    <source>
        <dbReference type="EMBL" id="KAK8966006.1"/>
    </source>
</evidence>
<proteinExistence type="predicted"/>
<name>A0ABR2MRB0_9ASPA</name>
<dbReference type="Proteomes" id="UP001412067">
    <property type="component" value="Unassembled WGS sequence"/>
</dbReference>
<evidence type="ECO:0000313" key="3">
    <source>
        <dbReference type="Proteomes" id="UP001412067"/>
    </source>
</evidence>
<protein>
    <submittedName>
        <fullName evidence="2">Uncharacterized protein</fullName>
    </submittedName>
</protein>
<comment type="caution">
    <text evidence="2">The sequence shown here is derived from an EMBL/GenBank/DDBJ whole genome shotgun (WGS) entry which is preliminary data.</text>
</comment>